<sequence>MHIFTYYDDIAHEARSSSISICKHHLRLLQLSVIVADCEQIMVVLYLTLLELSTHPRRLHSLKCEKANNEHGAANHVPRTGPIPGPPMSIVGLLWPLKGLPNKGPLPGPIGPIAFVGFCQGLWGPFCNGICCGACPPEFPKGLKKGLKGLFVFAGITGGTGPANISTGLPNPPVPDKALSPCLGEPFGSGHGILVSCGDQDNFFLGPLRRCNIKTPGGPLGPQPGPGFLTPLGSSSTTITTSFGEFSLGLVDGDGPSLLQLEAAVPVLAEEGVTGRLRFVIFLGPVAADKASENRLVSTRVCTSHVKGSRKNYTQESIATQGLSDAQHCIIARKSHHVSTV</sequence>
<accession>A0A1A9VXN1</accession>
<dbReference type="Proteomes" id="UP000078200">
    <property type="component" value="Unassembled WGS sequence"/>
</dbReference>
<keyword evidence="2" id="KW-1185">Reference proteome</keyword>
<organism evidence="1 2">
    <name type="scientific">Glossina austeni</name>
    <name type="common">Savannah tsetse fly</name>
    <dbReference type="NCBI Taxonomy" id="7395"/>
    <lineage>
        <taxon>Eukaryota</taxon>
        <taxon>Metazoa</taxon>
        <taxon>Ecdysozoa</taxon>
        <taxon>Arthropoda</taxon>
        <taxon>Hexapoda</taxon>
        <taxon>Insecta</taxon>
        <taxon>Pterygota</taxon>
        <taxon>Neoptera</taxon>
        <taxon>Endopterygota</taxon>
        <taxon>Diptera</taxon>
        <taxon>Brachycera</taxon>
        <taxon>Muscomorpha</taxon>
        <taxon>Hippoboscoidea</taxon>
        <taxon>Glossinidae</taxon>
        <taxon>Glossina</taxon>
    </lineage>
</organism>
<protein>
    <submittedName>
        <fullName evidence="1">Uncharacterized protein</fullName>
    </submittedName>
</protein>
<dbReference type="EnsemblMetazoa" id="GAUT050932-RA">
    <property type="protein sequence ID" value="GAUT050932-PA"/>
    <property type="gene ID" value="GAUT050932"/>
</dbReference>
<evidence type="ECO:0000313" key="2">
    <source>
        <dbReference type="Proteomes" id="UP000078200"/>
    </source>
</evidence>
<dbReference type="VEuPathDB" id="VectorBase:GAUT050932"/>
<reference evidence="1" key="1">
    <citation type="submission" date="2020-05" db="UniProtKB">
        <authorList>
            <consortium name="EnsemblMetazoa"/>
        </authorList>
    </citation>
    <scope>IDENTIFICATION</scope>
    <source>
        <strain evidence="1">TTRI</strain>
    </source>
</reference>
<evidence type="ECO:0000313" key="1">
    <source>
        <dbReference type="EnsemblMetazoa" id="GAUT050932-PA"/>
    </source>
</evidence>
<name>A0A1A9VXN1_GLOAU</name>
<dbReference type="AlphaFoldDB" id="A0A1A9VXN1"/>
<proteinExistence type="predicted"/>